<evidence type="ECO:0000313" key="2">
    <source>
        <dbReference type="Proteomes" id="UP000540909"/>
    </source>
</evidence>
<dbReference type="EMBL" id="JACIFY010000013">
    <property type="protein sequence ID" value="MBB4237109.1"/>
    <property type="molecule type" value="Genomic_DNA"/>
</dbReference>
<protein>
    <submittedName>
        <fullName evidence="1">Uncharacterized protein</fullName>
    </submittedName>
</protein>
<gene>
    <name evidence="1" type="ORF">GGD57_003705</name>
</gene>
<organism evidence="1 2">
    <name type="scientific">Rhizobium esperanzae</name>
    <dbReference type="NCBI Taxonomy" id="1967781"/>
    <lineage>
        <taxon>Bacteria</taxon>
        <taxon>Pseudomonadati</taxon>
        <taxon>Pseudomonadota</taxon>
        <taxon>Alphaproteobacteria</taxon>
        <taxon>Hyphomicrobiales</taxon>
        <taxon>Rhizobiaceae</taxon>
        <taxon>Rhizobium/Agrobacterium group</taxon>
        <taxon>Rhizobium</taxon>
    </lineage>
</organism>
<accession>A0A7W6R568</accession>
<dbReference type="AlphaFoldDB" id="A0A7W6R568"/>
<dbReference type="Proteomes" id="UP000540909">
    <property type="component" value="Unassembled WGS sequence"/>
</dbReference>
<proteinExistence type="predicted"/>
<sequence>MLRHGVLQSVLFLLCSYRFQRANEESTAIFYEFIPAFDSALENRR</sequence>
<reference evidence="1 2" key="1">
    <citation type="submission" date="2020-08" db="EMBL/GenBank/DDBJ databases">
        <title>Genomic Encyclopedia of Type Strains, Phase IV (KMG-V): Genome sequencing to study the core and pangenomes of soil and plant-associated prokaryotes.</title>
        <authorList>
            <person name="Whitman W."/>
        </authorList>
    </citation>
    <scope>NUCLEOTIDE SEQUENCE [LARGE SCALE GENOMIC DNA]</scope>
    <source>
        <strain evidence="1 2">SEMIA 4089</strain>
    </source>
</reference>
<name>A0A7W6R568_9HYPH</name>
<evidence type="ECO:0000313" key="1">
    <source>
        <dbReference type="EMBL" id="MBB4237109.1"/>
    </source>
</evidence>
<comment type="caution">
    <text evidence="1">The sequence shown here is derived from an EMBL/GenBank/DDBJ whole genome shotgun (WGS) entry which is preliminary data.</text>
</comment>